<feature type="domain" description="Aminoglycoside phosphotransferase" evidence="1">
    <location>
        <begin position="420"/>
        <end position="653"/>
    </location>
</feature>
<comment type="caution">
    <text evidence="2">The sequence shown here is derived from an EMBL/GenBank/DDBJ whole genome shotgun (WGS) entry which is preliminary data.</text>
</comment>
<sequence>MDAPPVPSPPPGRPGAHDPYVEFVQQAQSHGEMSVGHHNQNYVLPLTEPMARFVGRRPGTPAIVRLPARGVLPVVIRTWNEADVLGAIKGRVPGVPECLAKRTDSAVHSFVEGVPLSHICKNGKPVDQLLVEALMETVAGMSQVRRDVLPALPSGLPSGATDSRSFLRTLAHRADREIRLPNWREFGGLFAALGVPSDALARLADRVPAMSRRPHNLLHTDLHRDNLIVSDDDHPLACIDWELATYGDPLHELATHLVRMRYPETQWDDVTGAWAAAMERHRPSAVKGLVKDLRHYVGFERAQSLYPDVMRAAGSLEDRLDDTSLKEATASVHAALEAAAEPLGLARVPGESEIERILVRWRDSRHRRPTGFRPVPALVWEPDRRVPEHPEFPHAAVEQALLAEGAARASRVFKGTAHLNSVVRVPGIDSPVVVRRRLTSFCRLEPSHLSEHAVLQAIERSGADVTAPRVLALGTSHVSEPFAIHTYVGPPHGDRPPSHPVNGLLPHEADGLVNQLGALTCVDHKGLDPIDGKLDFYTWLSRQLVELVRKLPGKSQQLAKSLGLPDADRLSEILARHQVTPRTHVLLHGDLNPWNLVRHSQHDDLALTIIDWEMAMVGDPLYDLVRHFHLTPTRPEIRARMFRRWESLLAPEFTKDWRQDWRVYRWVEIVRSAYVDLDRLVTGSGLDAPNVRRAVDSYAMTLAAATASLGLPARSTAHPRLTGALPASESVRR</sequence>
<evidence type="ECO:0000259" key="1">
    <source>
        <dbReference type="Pfam" id="PF01636"/>
    </source>
</evidence>
<feature type="domain" description="Aminoglycoside phosphotransferase" evidence="1">
    <location>
        <begin position="58"/>
        <end position="279"/>
    </location>
</feature>
<keyword evidence="3" id="KW-1185">Reference proteome</keyword>
<dbReference type="SUPFAM" id="SSF56112">
    <property type="entry name" value="Protein kinase-like (PK-like)"/>
    <property type="match status" value="2"/>
</dbReference>
<dbReference type="InterPro" id="IPR011009">
    <property type="entry name" value="Kinase-like_dom_sf"/>
</dbReference>
<dbReference type="Gene3D" id="3.90.1200.10">
    <property type="match status" value="2"/>
</dbReference>
<reference evidence="3" key="1">
    <citation type="journal article" date="2019" name="Int. J. Syst. Evol. Microbiol.">
        <title>The Global Catalogue of Microorganisms (GCM) 10K type strain sequencing project: providing services to taxonomists for standard genome sequencing and annotation.</title>
        <authorList>
            <consortium name="The Broad Institute Genomics Platform"/>
            <consortium name="The Broad Institute Genome Sequencing Center for Infectious Disease"/>
            <person name="Wu L."/>
            <person name="Ma J."/>
        </authorList>
    </citation>
    <scope>NUCLEOTIDE SEQUENCE [LARGE SCALE GENOMIC DNA]</scope>
    <source>
        <strain evidence="3">JCM 16924</strain>
    </source>
</reference>
<accession>A0ABP7QGH8</accession>
<organism evidence="2 3">
    <name type="scientific">Streptomyces plumbiresistens</name>
    <dbReference type="NCBI Taxonomy" id="511811"/>
    <lineage>
        <taxon>Bacteria</taxon>
        <taxon>Bacillati</taxon>
        <taxon>Actinomycetota</taxon>
        <taxon>Actinomycetes</taxon>
        <taxon>Kitasatosporales</taxon>
        <taxon>Streptomycetaceae</taxon>
        <taxon>Streptomyces</taxon>
    </lineage>
</organism>
<name>A0ABP7QGH8_9ACTN</name>
<protein>
    <recommendedName>
        <fullName evidence="1">Aminoglycoside phosphotransferase domain-containing protein</fullName>
    </recommendedName>
</protein>
<evidence type="ECO:0000313" key="2">
    <source>
        <dbReference type="EMBL" id="GAA3981733.1"/>
    </source>
</evidence>
<dbReference type="RefSeq" id="WP_411152993.1">
    <property type="nucleotide sequence ID" value="NZ_BAAAZX010000002.1"/>
</dbReference>
<dbReference type="InterPro" id="IPR002575">
    <property type="entry name" value="Aminoglycoside_PTrfase"/>
</dbReference>
<gene>
    <name evidence="2" type="ORF">GCM10022232_12460</name>
</gene>
<dbReference type="Pfam" id="PF01636">
    <property type="entry name" value="APH"/>
    <property type="match status" value="2"/>
</dbReference>
<dbReference type="InterPro" id="IPR052077">
    <property type="entry name" value="CcrZ_PhaseVar_Mediator"/>
</dbReference>
<dbReference type="Proteomes" id="UP001500456">
    <property type="component" value="Unassembled WGS sequence"/>
</dbReference>
<dbReference type="EMBL" id="BAAAZX010000002">
    <property type="protein sequence ID" value="GAA3981733.1"/>
    <property type="molecule type" value="Genomic_DNA"/>
</dbReference>
<dbReference type="PANTHER" id="PTHR40086:SF1">
    <property type="entry name" value="CELL CYCLE REGULATOR CCRZ"/>
    <property type="match status" value="1"/>
</dbReference>
<dbReference type="PANTHER" id="PTHR40086">
    <property type="entry name" value="PHOSPHOTRANSFERASE YTMP-RELATED"/>
    <property type="match status" value="1"/>
</dbReference>
<proteinExistence type="predicted"/>
<evidence type="ECO:0000313" key="3">
    <source>
        <dbReference type="Proteomes" id="UP001500456"/>
    </source>
</evidence>